<organism evidence="1 2">
    <name type="scientific">Smallanthus sonchifolius</name>
    <dbReference type="NCBI Taxonomy" id="185202"/>
    <lineage>
        <taxon>Eukaryota</taxon>
        <taxon>Viridiplantae</taxon>
        <taxon>Streptophyta</taxon>
        <taxon>Embryophyta</taxon>
        <taxon>Tracheophyta</taxon>
        <taxon>Spermatophyta</taxon>
        <taxon>Magnoliopsida</taxon>
        <taxon>eudicotyledons</taxon>
        <taxon>Gunneridae</taxon>
        <taxon>Pentapetalae</taxon>
        <taxon>asterids</taxon>
        <taxon>campanulids</taxon>
        <taxon>Asterales</taxon>
        <taxon>Asteraceae</taxon>
        <taxon>Asteroideae</taxon>
        <taxon>Heliantheae alliance</taxon>
        <taxon>Millerieae</taxon>
        <taxon>Smallanthus</taxon>
    </lineage>
</organism>
<sequence>MLTKALIRSGLNKLMYQEIIAPQRVQQAHQVSDYVEHRVAGGGRWCFLVTKPKKVRPDGTCYDPQGVNRLHHLLLFVSSALPSFFSVTILKIMESIVMVQLGYLLLCKF</sequence>
<comment type="caution">
    <text evidence="1">The sequence shown here is derived from an EMBL/GenBank/DDBJ whole genome shotgun (WGS) entry which is preliminary data.</text>
</comment>
<reference evidence="1 2" key="2">
    <citation type="journal article" date="2022" name="Mol. Ecol. Resour.">
        <title>The genomes of chicory, endive, great burdock and yacon provide insights into Asteraceae paleo-polyploidization history and plant inulin production.</title>
        <authorList>
            <person name="Fan W."/>
            <person name="Wang S."/>
            <person name="Wang H."/>
            <person name="Wang A."/>
            <person name="Jiang F."/>
            <person name="Liu H."/>
            <person name="Zhao H."/>
            <person name="Xu D."/>
            <person name="Zhang Y."/>
        </authorList>
    </citation>
    <scope>NUCLEOTIDE SEQUENCE [LARGE SCALE GENOMIC DNA]</scope>
    <source>
        <strain evidence="2">cv. Yunnan</strain>
        <tissue evidence="1">Leaves</tissue>
    </source>
</reference>
<keyword evidence="2" id="KW-1185">Reference proteome</keyword>
<dbReference type="Proteomes" id="UP001056120">
    <property type="component" value="Linkage Group LG29"/>
</dbReference>
<reference evidence="2" key="1">
    <citation type="journal article" date="2022" name="Mol. Ecol. Resour.">
        <title>The genomes of chicory, endive, great burdock and yacon provide insights into Asteraceae palaeo-polyploidization history and plant inulin production.</title>
        <authorList>
            <person name="Fan W."/>
            <person name="Wang S."/>
            <person name="Wang H."/>
            <person name="Wang A."/>
            <person name="Jiang F."/>
            <person name="Liu H."/>
            <person name="Zhao H."/>
            <person name="Xu D."/>
            <person name="Zhang Y."/>
        </authorList>
    </citation>
    <scope>NUCLEOTIDE SEQUENCE [LARGE SCALE GENOMIC DNA]</scope>
    <source>
        <strain evidence="2">cv. Yunnan</strain>
    </source>
</reference>
<protein>
    <submittedName>
        <fullName evidence="1">Uncharacterized protein</fullName>
    </submittedName>
</protein>
<name>A0ACB8XZ38_9ASTR</name>
<evidence type="ECO:0000313" key="2">
    <source>
        <dbReference type="Proteomes" id="UP001056120"/>
    </source>
</evidence>
<accession>A0ACB8XZ38</accession>
<evidence type="ECO:0000313" key="1">
    <source>
        <dbReference type="EMBL" id="KAI3676589.1"/>
    </source>
</evidence>
<gene>
    <name evidence="1" type="ORF">L1987_86200</name>
</gene>
<dbReference type="EMBL" id="CM042046">
    <property type="protein sequence ID" value="KAI3676589.1"/>
    <property type="molecule type" value="Genomic_DNA"/>
</dbReference>
<proteinExistence type="predicted"/>